<proteinExistence type="inferred from homology"/>
<evidence type="ECO:0000259" key="9">
    <source>
        <dbReference type="Pfam" id="PF02777"/>
    </source>
</evidence>
<feature type="binding site" evidence="6">
    <location>
        <position position="27"/>
    </location>
    <ligand>
        <name>Mn(2+)</name>
        <dbReference type="ChEBI" id="CHEBI:29035"/>
    </ligand>
</feature>
<evidence type="ECO:0000256" key="4">
    <source>
        <dbReference type="ARBA" id="ARBA00023002"/>
    </source>
</evidence>
<dbReference type="EC" id="1.15.1.1" evidence="2 7"/>
<evidence type="ECO:0000256" key="6">
    <source>
        <dbReference type="PIRSR" id="PIRSR000349-1"/>
    </source>
</evidence>
<dbReference type="Gene3D" id="3.55.40.20">
    <property type="entry name" value="Iron/manganese superoxide dismutase, C-terminal domain"/>
    <property type="match status" value="1"/>
</dbReference>
<dbReference type="SUPFAM" id="SSF54719">
    <property type="entry name" value="Fe,Mn superoxide dismutase (SOD), C-terminal domain"/>
    <property type="match status" value="1"/>
</dbReference>
<accession>A0A7R7AB26</accession>
<name>A0A7R7AB26_9PROT</name>
<feature type="domain" description="Manganese/iron superoxide dismutase N-terminal" evidence="8">
    <location>
        <begin position="3"/>
        <end position="83"/>
    </location>
</feature>
<dbReference type="EMBL" id="AP023215">
    <property type="protein sequence ID" value="BCG49655.1"/>
    <property type="molecule type" value="Genomic_DNA"/>
</dbReference>
<dbReference type="Pfam" id="PF00081">
    <property type="entry name" value="Sod_Fe_N"/>
    <property type="match status" value="1"/>
</dbReference>
<dbReference type="KEGG" id="parm:PADco_2350"/>
<dbReference type="InterPro" id="IPR001189">
    <property type="entry name" value="Mn/Fe_SOD"/>
</dbReference>
<evidence type="ECO:0000256" key="7">
    <source>
        <dbReference type="RuleBase" id="RU000414"/>
    </source>
</evidence>
<protein>
    <recommendedName>
        <fullName evidence="2 7">Superoxide dismutase</fullName>
        <ecNumber evidence="2 7">1.15.1.1</ecNumber>
    </recommendedName>
</protein>
<evidence type="ECO:0000256" key="5">
    <source>
        <dbReference type="ARBA" id="ARBA00023004"/>
    </source>
</evidence>
<dbReference type="PIRSF" id="PIRSF000349">
    <property type="entry name" value="SODismutase"/>
    <property type="match status" value="1"/>
</dbReference>
<sequence>MVYILSELPYKFDALSPRISKETLEFHYNKHHKNYLNNLNKLIKKTKFENMSLEEIIKNSSSGPIFNNAAQVWNHSFYWKCMSPENNIKIDNQLIIEIKNKWGSLKKFKENFIEFGVNNFGSGWVWLIKKNNNSLEIINTSNAITPLNTSDTPLLTMDVWEHAYYIDYRNNRLRYIENFLDIVNWDFVFKNFKKNYI</sequence>
<organism evidence="10 11">
    <name type="scientific">Candidatus Profftella armatura</name>
    <name type="common">Diaphorina cf. continua</name>
    <dbReference type="NCBI Taxonomy" id="2661583"/>
    <lineage>
        <taxon>Bacteria</taxon>
        <taxon>Pseudomonadati</taxon>
        <taxon>Pseudomonadota</taxon>
        <taxon>Betaproteobacteria</taxon>
        <taxon>Candidatus Profftella</taxon>
    </lineage>
</organism>
<comment type="similarity">
    <text evidence="1 7">Belongs to the iron/manganese superoxide dismutase family.</text>
</comment>
<dbReference type="PROSITE" id="PS00088">
    <property type="entry name" value="SOD_MN"/>
    <property type="match status" value="1"/>
</dbReference>
<dbReference type="Proteomes" id="UP000595708">
    <property type="component" value="Chromosome"/>
</dbReference>
<feature type="binding site" evidence="6">
    <location>
        <position position="158"/>
    </location>
    <ligand>
        <name>Mn(2+)</name>
        <dbReference type="ChEBI" id="CHEBI:29035"/>
    </ligand>
</feature>
<evidence type="ECO:0000256" key="1">
    <source>
        <dbReference type="ARBA" id="ARBA00008714"/>
    </source>
</evidence>
<dbReference type="InterPro" id="IPR036324">
    <property type="entry name" value="Mn/Fe_SOD_N_sf"/>
</dbReference>
<dbReference type="GO" id="GO:0046872">
    <property type="term" value="F:metal ion binding"/>
    <property type="evidence" value="ECO:0007669"/>
    <property type="project" value="UniProtKB-KW"/>
</dbReference>
<dbReference type="AlphaFoldDB" id="A0A7R7AB26"/>
<gene>
    <name evidence="10" type="primary">sodB</name>
    <name evidence="10" type="ORF">PADco_2350</name>
</gene>
<dbReference type="InterPro" id="IPR019833">
    <property type="entry name" value="Mn/Fe_SOD_BS"/>
</dbReference>
<keyword evidence="11" id="KW-1185">Reference proteome</keyword>
<evidence type="ECO:0000256" key="2">
    <source>
        <dbReference type="ARBA" id="ARBA00012682"/>
    </source>
</evidence>
<dbReference type="InterPro" id="IPR019831">
    <property type="entry name" value="Mn/Fe_SOD_N"/>
</dbReference>
<dbReference type="RefSeq" id="WP_201329650.1">
    <property type="nucleotide sequence ID" value="NZ_AP023215.1"/>
</dbReference>
<dbReference type="PANTHER" id="PTHR42769">
    <property type="entry name" value="SUPEROXIDE DISMUTASE"/>
    <property type="match status" value="1"/>
</dbReference>
<keyword evidence="3 6" id="KW-0479">Metal-binding</keyword>
<dbReference type="InterPro" id="IPR019832">
    <property type="entry name" value="Mn/Fe_SOD_C"/>
</dbReference>
<feature type="domain" description="Manganese/iron superoxide dismutase C-terminal" evidence="9">
    <location>
        <begin position="93"/>
        <end position="190"/>
    </location>
</feature>
<evidence type="ECO:0000313" key="10">
    <source>
        <dbReference type="EMBL" id="BCG49655.1"/>
    </source>
</evidence>
<comment type="catalytic activity">
    <reaction evidence="7">
        <text>2 superoxide + 2 H(+) = H2O2 + O2</text>
        <dbReference type="Rhea" id="RHEA:20696"/>
        <dbReference type="ChEBI" id="CHEBI:15378"/>
        <dbReference type="ChEBI" id="CHEBI:15379"/>
        <dbReference type="ChEBI" id="CHEBI:16240"/>
        <dbReference type="ChEBI" id="CHEBI:18421"/>
        <dbReference type="EC" id="1.15.1.1"/>
    </reaction>
</comment>
<dbReference type="InterPro" id="IPR036314">
    <property type="entry name" value="SOD_C_sf"/>
</dbReference>
<feature type="binding site" evidence="6">
    <location>
        <position position="162"/>
    </location>
    <ligand>
        <name>Mn(2+)</name>
        <dbReference type="ChEBI" id="CHEBI:29035"/>
    </ligand>
</feature>
<dbReference type="SUPFAM" id="SSF46609">
    <property type="entry name" value="Fe,Mn superoxide dismutase (SOD), N-terminal domain"/>
    <property type="match status" value="1"/>
</dbReference>
<comment type="function">
    <text evidence="7">Destroys radicals which are normally produced within the cells and which are toxic to biological systems.</text>
</comment>
<feature type="binding site" evidence="6">
    <location>
        <position position="75"/>
    </location>
    <ligand>
        <name>Mn(2+)</name>
        <dbReference type="ChEBI" id="CHEBI:29035"/>
    </ligand>
</feature>
<evidence type="ECO:0000313" key="11">
    <source>
        <dbReference type="Proteomes" id="UP000595708"/>
    </source>
</evidence>
<dbReference type="Gene3D" id="1.10.287.990">
    <property type="entry name" value="Fe,Mn superoxide dismutase (SOD) domain"/>
    <property type="match status" value="1"/>
</dbReference>
<evidence type="ECO:0000256" key="3">
    <source>
        <dbReference type="ARBA" id="ARBA00022723"/>
    </source>
</evidence>
<keyword evidence="4 7" id="KW-0560">Oxidoreductase</keyword>
<dbReference type="FunFam" id="1.10.287.990:FF:000002">
    <property type="entry name" value="Superoxide dismutase"/>
    <property type="match status" value="1"/>
</dbReference>
<dbReference type="Pfam" id="PF02777">
    <property type="entry name" value="Sod_Fe_C"/>
    <property type="match status" value="1"/>
</dbReference>
<dbReference type="PRINTS" id="PR01703">
    <property type="entry name" value="MNSODISMTASE"/>
</dbReference>
<evidence type="ECO:0000259" key="8">
    <source>
        <dbReference type="Pfam" id="PF00081"/>
    </source>
</evidence>
<reference evidence="10 11" key="1">
    <citation type="journal article" date="2020" name="Genome Biol. Evol.">
        <title>Comparative Genomics Underlines Multiple Roles of Profftella, an Obligate Symbiont of Psyllids: Providing Toxins, Vitamins, and Carotenoids.</title>
        <authorList>
            <person name="Nakabachi A."/>
            <person name="Piel J."/>
            <person name="Malenovsky I."/>
            <person name="Hirose Y."/>
        </authorList>
    </citation>
    <scope>NUCLEOTIDE SEQUENCE [LARGE SCALE GENOMIC DNA]</scope>
    <source>
        <strain evidence="10 11">Dco</strain>
    </source>
</reference>
<dbReference type="PANTHER" id="PTHR42769:SF3">
    <property type="entry name" value="SUPEROXIDE DISMUTASE [FE] 2, CHLOROPLASTIC"/>
    <property type="match status" value="1"/>
</dbReference>
<keyword evidence="5" id="KW-0408">Iron</keyword>
<dbReference type="GO" id="GO:0004784">
    <property type="term" value="F:superoxide dismutase activity"/>
    <property type="evidence" value="ECO:0007669"/>
    <property type="project" value="UniProtKB-EC"/>
</dbReference>